<dbReference type="InterPro" id="IPR036868">
    <property type="entry name" value="TusA-like_sf"/>
</dbReference>
<dbReference type="RefSeq" id="WP_128812247.1">
    <property type="nucleotide sequence ID" value="NZ_CP032093.1"/>
</dbReference>
<dbReference type="SUPFAM" id="SSF64307">
    <property type="entry name" value="SirA-like"/>
    <property type="match status" value="1"/>
</dbReference>
<accession>A0ABN5PB75</accession>
<dbReference type="EMBL" id="CP032093">
    <property type="protein sequence ID" value="AXY00557.1"/>
    <property type="molecule type" value="Genomic_DNA"/>
</dbReference>
<evidence type="ECO:0000313" key="3">
    <source>
        <dbReference type="Proteomes" id="UP000262832"/>
    </source>
</evidence>
<name>A0ABN5PB75_9VIBR</name>
<dbReference type="InterPro" id="IPR001455">
    <property type="entry name" value="TusA-like"/>
</dbReference>
<gene>
    <name evidence="2" type="ORF">D1115_04230</name>
</gene>
<protein>
    <submittedName>
        <fullName evidence="2">Sulfurtransferase TusA family protein</fullName>
    </submittedName>
</protein>
<dbReference type="CDD" id="cd00291">
    <property type="entry name" value="SirA_YedF_YeeD"/>
    <property type="match status" value="1"/>
</dbReference>
<reference evidence="2 3" key="1">
    <citation type="submission" date="2018-08" db="EMBL/GenBank/DDBJ databases">
        <title>Genomic taxonomy of the Vibrionaceae family.</title>
        <authorList>
            <person name="Gomez-Gil B."/>
            <person name="Tanaka M."/>
            <person name="Sawabe T."/>
            <person name="Enciso-Ibarra K."/>
        </authorList>
    </citation>
    <scope>NUCLEOTIDE SEQUENCE [LARGE SCALE GENOMIC DNA]</scope>
    <source>
        <strain evidence="2 3">CAIM 1831</strain>
    </source>
</reference>
<evidence type="ECO:0000259" key="1">
    <source>
        <dbReference type="Pfam" id="PF01206"/>
    </source>
</evidence>
<sequence length="81" mass="9284">MLLDLREQRCPMALLLAKRHAADAFQGETQQCSQLMIQVVDESSKQDIVKYLRSQQFTVECEFTGEYFTLTVINKEAPNNA</sequence>
<dbReference type="Pfam" id="PF01206">
    <property type="entry name" value="TusA"/>
    <property type="match status" value="1"/>
</dbReference>
<organism evidence="2 3">
    <name type="scientific">Vibrio alfacsensis</name>
    <dbReference type="NCBI Taxonomy" id="1074311"/>
    <lineage>
        <taxon>Bacteria</taxon>
        <taxon>Pseudomonadati</taxon>
        <taxon>Pseudomonadota</taxon>
        <taxon>Gammaproteobacteria</taxon>
        <taxon>Vibrionales</taxon>
        <taxon>Vibrionaceae</taxon>
        <taxon>Vibrio</taxon>
    </lineage>
</organism>
<dbReference type="Proteomes" id="UP000262832">
    <property type="component" value="Chromosome I"/>
</dbReference>
<dbReference type="Gene3D" id="3.30.110.40">
    <property type="entry name" value="TusA-like domain"/>
    <property type="match status" value="1"/>
</dbReference>
<proteinExistence type="predicted"/>
<evidence type="ECO:0000313" key="2">
    <source>
        <dbReference type="EMBL" id="AXY00557.1"/>
    </source>
</evidence>
<keyword evidence="3" id="KW-1185">Reference proteome</keyword>
<feature type="domain" description="UPF0033" evidence="1">
    <location>
        <begin position="3"/>
        <end position="72"/>
    </location>
</feature>